<comment type="caution">
    <text evidence="1">The sequence shown here is derived from an EMBL/GenBank/DDBJ whole genome shotgun (WGS) entry which is preliminary data.</text>
</comment>
<sequence>MHHYGAYYCAESHFAHQMHQNATFLPLPGDKPVINFAQALYLCPAGAGGGILNKIKGCRNLWHENCKLSGTTG</sequence>
<gene>
    <name evidence="1" type="ORF">BTJ39_20390</name>
</gene>
<proteinExistence type="predicted"/>
<dbReference type="AlphaFoldDB" id="A0A1S8YE85"/>
<keyword evidence="2" id="KW-1185">Reference proteome</keyword>
<name>A0A1S8YE85_9GAMM</name>
<evidence type="ECO:0000313" key="1">
    <source>
        <dbReference type="EMBL" id="OON37086.1"/>
    </source>
</evidence>
<dbReference type="EMBL" id="MRUL01000021">
    <property type="protein sequence ID" value="OON37086.1"/>
    <property type="molecule type" value="Genomic_DNA"/>
</dbReference>
<dbReference type="STRING" id="1926881.BTJ39_20390"/>
<organism evidence="1 2">
    <name type="scientific">Izhakiella australiensis</name>
    <dbReference type="NCBI Taxonomy" id="1926881"/>
    <lineage>
        <taxon>Bacteria</taxon>
        <taxon>Pseudomonadati</taxon>
        <taxon>Pseudomonadota</taxon>
        <taxon>Gammaproteobacteria</taxon>
        <taxon>Enterobacterales</taxon>
        <taxon>Erwiniaceae</taxon>
        <taxon>Izhakiella</taxon>
    </lineage>
</organism>
<accession>A0A1S8YE85</accession>
<reference evidence="1 2" key="1">
    <citation type="submission" date="2016-12" db="EMBL/GenBank/DDBJ databases">
        <title>Izhakiella australiana sp. nov. of genus Izhakiella isolated from Australian desert.</title>
        <authorList>
            <person name="Ji M."/>
        </authorList>
    </citation>
    <scope>NUCLEOTIDE SEQUENCE [LARGE SCALE GENOMIC DNA]</scope>
    <source>
        <strain evidence="1 2">D4N98</strain>
    </source>
</reference>
<evidence type="ECO:0000313" key="2">
    <source>
        <dbReference type="Proteomes" id="UP000190667"/>
    </source>
</evidence>
<dbReference type="Proteomes" id="UP000190667">
    <property type="component" value="Unassembled WGS sequence"/>
</dbReference>
<protein>
    <submittedName>
        <fullName evidence="1">Uncharacterized protein</fullName>
    </submittedName>
</protein>